<sequence>MNNKRWTEEEVFFLKQNHKTMIYKKIGEDIGRSLKSVCQMAFRLNLNSERKGITGAYARQDKEHNGNWKGGISKDYYKYTKRTKAKHPKKNKAGEIFRYAIRVGKIIRPTNCSSCNKYSKRIEGHHEDYDKPLEVEWLCRKCHIAEHKKLKASLAC</sequence>
<gene>
    <name evidence="1" type="ORF">LCGC14_0441680</name>
</gene>
<protein>
    <submittedName>
        <fullName evidence="1">Uncharacterized protein</fullName>
    </submittedName>
</protein>
<comment type="caution">
    <text evidence="1">The sequence shown here is derived from an EMBL/GenBank/DDBJ whole genome shotgun (WGS) entry which is preliminary data.</text>
</comment>
<dbReference type="EMBL" id="LAZR01000428">
    <property type="protein sequence ID" value="KKN69310.1"/>
    <property type="molecule type" value="Genomic_DNA"/>
</dbReference>
<accession>A0A0F9SK15</accession>
<reference evidence="1" key="1">
    <citation type="journal article" date="2015" name="Nature">
        <title>Complex archaea that bridge the gap between prokaryotes and eukaryotes.</title>
        <authorList>
            <person name="Spang A."/>
            <person name="Saw J.H."/>
            <person name="Jorgensen S.L."/>
            <person name="Zaremba-Niedzwiedzka K."/>
            <person name="Martijn J."/>
            <person name="Lind A.E."/>
            <person name="van Eijk R."/>
            <person name="Schleper C."/>
            <person name="Guy L."/>
            <person name="Ettema T.J."/>
        </authorList>
    </citation>
    <scope>NUCLEOTIDE SEQUENCE</scope>
</reference>
<organism evidence="1">
    <name type="scientific">marine sediment metagenome</name>
    <dbReference type="NCBI Taxonomy" id="412755"/>
    <lineage>
        <taxon>unclassified sequences</taxon>
        <taxon>metagenomes</taxon>
        <taxon>ecological metagenomes</taxon>
    </lineage>
</organism>
<evidence type="ECO:0000313" key="1">
    <source>
        <dbReference type="EMBL" id="KKN69310.1"/>
    </source>
</evidence>
<proteinExistence type="predicted"/>
<name>A0A0F9SK15_9ZZZZ</name>
<dbReference type="AlphaFoldDB" id="A0A0F9SK15"/>